<protein>
    <recommendedName>
        <fullName evidence="1">VWFA domain-containing protein</fullName>
    </recommendedName>
</protein>
<evidence type="ECO:0000313" key="3">
    <source>
        <dbReference type="Proteomes" id="UP000239724"/>
    </source>
</evidence>
<gene>
    <name evidence="2" type="ORF">CCS01_28240</name>
</gene>
<accession>A0A2S6MXE5</accession>
<dbReference type="Gene3D" id="3.40.50.410">
    <property type="entry name" value="von Willebrand factor, type A domain"/>
    <property type="match status" value="1"/>
</dbReference>
<dbReference type="InterPro" id="IPR036465">
    <property type="entry name" value="vWFA_dom_sf"/>
</dbReference>
<organism evidence="2 3">
    <name type="scientific">Rhodopila globiformis</name>
    <name type="common">Rhodopseudomonas globiformis</name>
    <dbReference type="NCBI Taxonomy" id="1071"/>
    <lineage>
        <taxon>Bacteria</taxon>
        <taxon>Pseudomonadati</taxon>
        <taxon>Pseudomonadota</taxon>
        <taxon>Alphaproteobacteria</taxon>
        <taxon>Acetobacterales</taxon>
        <taxon>Acetobacteraceae</taxon>
        <taxon>Rhodopila</taxon>
    </lineage>
</organism>
<proteinExistence type="predicted"/>
<dbReference type="Pfam" id="PF06707">
    <property type="entry name" value="DUF1194"/>
    <property type="match status" value="1"/>
</dbReference>
<dbReference type="OrthoDB" id="9792179at2"/>
<sequence length="194" mass="20161">MVLAVDGSASVTYEEFGLIAGGMATALRDPAVAEGLTGRSILALLLWSGSGQQDIITPWTRIGTAADLAAFADGVDNMPRTVRAGTTAIGEALLASLTLLGHVPVAPKRSIVDVIGDGRSNDGIAPGPIRDRMAAAGITINGLCILHEEPDLLASYTKEVIGGPGAFAVTCRTYDDFTEAMRQKLTREVKGLIV</sequence>
<evidence type="ECO:0000313" key="2">
    <source>
        <dbReference type="EMBL" id="PPQ27030.1"/>
    </source>
</evidence>
<dbReference type="SUPFAM" id="SSF53300">
    <property type="entry name" value="vWA-like"/>
    <property type="match status" value="1"/>
</dbReference>
<dbReference type="AlphaFoldDB" id="A0A2S6MXE5"/>
<feature type="domain" description="VWFA" evidence="1">
    <location>
        <begin position="1"/>
        <end position="189"/>
    </location>
</feature>
<dbReference type="InterPro" id="IPR010607">
    <property type="entry name" value="DUF1194"/>
</dbReference>
<name>A0A2S6MXE5_RHOGL</name>
<dbReference type="RefSeq" id="WP_104522170.1">
    <property type="nucleotide sequence ID" value="NZ_NHRY01000263.1"/>
</dbReference>
<keyword evidence="3" id="KW-1185">Reference proteome</keyword>
<dbReference type="PROSITE" id="PS50234">
    <property type="entry name" value="VWFA"/>
    <property type="match status" value="1"/>
</dbReference>
<dbReference type="InterPro" id="IPR002035">
    <property type="entry name" value="VWF_A"/>
</dbReference>
<reference evidence="2 3" key="1">
    <citation type="journal article" date="2018" name="Arch. Microbiol.">
        <title>New insights into the metabolic potential of the phototrophic purple bacterium Rhodopila globiformis DSM 161(T) from its draft genome sequence and evidence for a vanadium-dependent nitrogenase.</title>
        <authorList>
            <person name="Imhoff J.F."/>
            <person name="Rahn T."/>
            <person name="Kunzel S."/>
            <person name="Neulinger S.C."/>
        </authorList>
    </citation>
    <scope>NUCLEOTIDE SEQUENCE [LARGE SCALE GENOMIC DNA]</scope>
    <source>
        <strain evidence="2 3">DSM 161</strain>
    </source>
</reference>
<comment type="caution">
    <text evidence="2">The sequence shown here is derived from an EMBL/GenBank/DDBJ whole genome shotgun (WGS) entry which is preliminary data.</text>
</comment>
<evidence type="ECO:0000259" key="1">
    <source>
        <dbReference type="PROSITE" id="PS50234"/>
    </source>
</evidence>
<dbReference type="EMBL" id="NHRY01000263">
    <property type="protein sequence ID" value="PPQ27030.1"/>
    <property type="molecule type" value="Genomic_DNA"/>
</dbReference>
<dbReference type="Proteomes" id="UP000239724">
    <property type="component" value="Unassembled WGS sequence"/>
</dbReference>